<organism evidence="2 3">
    <name type="scientific">Aspergillus brasiliensis (strain CBS 101740 / IMI 381727 / IBT 21946)</name>
    <dbReference type="NCBI Taxonomy" id="767769"/>
    <lineage>
        <taxon>Eukaryota</taxon>
        <taxon>Fungi</taxon>
        <taxon>Dikarya</taxon>
        <taxon>Ascomycota</taxon>
        <taxon>Pezizomycotina</taxon>
        <taxon>Eurotiomycetes</taxon>
        <taxon>Eurotiomycetidae</taxon>
        <taxon>Eurotiales</taxon>
        <taxon>Aspergillaceae</taxon>
        <taxon>Aspergillus</taxon>
        <taxon>Aspergillus subgen. Circumdati</taxon>
    </lineage>
</organism>
<evidence type="ECO:0000313" key="3">
    <source>
        <dbReference type="Proteomes" id="UP000184499"/>
    </source>
</evidence>
<feature type="compositionally biased region" description="Basic and acidic residues" evidence="1">
    <location>
        <begin position="61"/>
        <end position="71"/>
    </location>
</feature>
<sequence length="91" mass="10289">MDDCLPRTKNQTAYTEIGIACREARALKHNKTKREGKERKWGERACDGPRQQGHGQKSKLRRADESRRDPSPKLVLFARAPLFDLGSGPIS</sequence>
<dbReference type="RefSeq" id="XP_067476843.1">
    <property type="nucleotide sequence ID" value="XM_067622493.1"/>
</dbReference>
<dbReference type="Proteomes" id="UP000184499">
    <property type="component" value="Unassembled WGS sequence"/>
</dbReference>
<gene>
    <name evidence="2" type="ORF">ASPBRDRAFT_283036</name>
</gene>
<evidence type="ECO:0000313" key="2">
    <source>
        <dbReference type="EMBL" id="OJJ69594.1"/>
    </source>
</evidence>
<accession>A0A1L9UD48</accession>
<feature type="region of interest" description="Disordered" evidence="1">
    <location>
        <begin position="27"/>
        <end position="73"/>
    </location>
</feature>
<protein>
    <submittedName>
        <fullName evidence="2">Uncharacterized protein</fullName>
    </submittedName>
</protein>
<proteinExistence type="predicted"/>
<dbReference type="AlphaFoldDB" id="A0A1L9UD48"/>
<name>A0A1L9UD48_ASPBC</name>
<reference evidence="3" key="1">
    <citation type="journal article" date="2017" name="Genome Biol.">
        <title>Comparative genomics reveals high biological diversity and specific adaptations in the industrially and medically important fungal genus Aspergillus.</title>
        <authorList>
            <person name="de Vries R.P."/>
            <person name="Riley R."/>
            <person name="Wiebenga A."/>
            <person name="Aguilar-Osorio G."/>
            <person name="Amillis S."/>
            <person name="Uchima C.A."/>
            <person name="Anderluh G."/>
            <person name="Asadollahi M."/>
            <person name="Askin M."/>
            <person name="Barry K."/>
            <person name="Battaglia E."/>
            <person name="Bayram O."/>
            <person name="Benocci T."/>
            <person name="Braus-Stromeyer S.A."/>
            <person name="Caldana C."/>
            <person name="Canovas D."/>
            <person name="Cerqueira G.C."/>
            <person name="Chen F."/>
            <person name="Chen W."/>
            <person name="Choi C."/>
            <person name="Clum A."/>
            <person name="Dos Santos R.A."/>
            <person name="Damasio A.R."/>
            <person name="Diallinas G."/>
            <person name="Emri T."/>
            <person name="Fekete E."/>
            <person name="Flipphi M."/>
            <person name="Freyberg S."/>
            <person name="Gallo A."/>
            <person name="Gournas C."/>
            <person name="Habgood R."/>
            <person name="Hainaut M."/>
            <person name="Harispe M.L."/>
            <person name="Henrissat B."/>
            <person name="Hilden K.S."/>
            <person name="Hope R."/>
            <person name="Hossain A."/>
            <person name="Karabika E."/>
            <person name="Karaffa L."/>
            <person name="Karanyi Z."/>
            <person name="Krasevec N."/>
            <person name="Kuo A."/>
            <person name="Kusch H."/>
            <person name="LaButti K."/>
            <person name="Lagendijk E.L."/>
            <person name="Lapidus A."/>
            <person name="Levasseur A."/>
            <person name="Lindquist E."/>
            <person name="Lipzen A."/>
            <person name="Logrieco A.F."/>
            <person name="MacCabe A."/>
            <person name="Maekelae M.R."/>
            <person name="Malavazi I."/>
            <person name="Melin P."/>
            <person name="Meyer V."/>
            <person name="Mielnichuk N."/>
            <person name="Miskei M."/>
            <person name="Molnar A.P."/>
            <person name="Mule G."/>
            <person name="Ngan C.Y."/>
            <person name="Orejas M."/>
            <person name="Orosz E."/>
            <person name="Ouedraogo J.P."/>
            <person name="Overkamp K.M."/>
            <person name="Park H.-S."/>
            <person name="Perrone G."/>
            <person name="Piumi F."/>
            <person name="Punt P.J."/>
            <person name="Ram A.F."/>
            <person name="Ramon A."/>
            <person name="Rauscher S."/>
            <person name="Record E."/>
            <person name="Riano-Pachon D.M."/>
            <person name="Robert V."/>
            <person name="Roehrig J."/>
            <person name="Ruller R."/>
            <person name="Salamov A."/>
            <person name="Salih N.S."/>
            <person name="Samson R.A."/>
            <person name="Sandor E."/>
            <person name="Sanguinetti M."/>
            <person name="Schuetze T."/>
            <person name="Sepcic K."/>
            <person name="Shelest E."/>
            <person name="Sherlock G."/>
            <person name="Sophianopoulou V."/>
            <person name="Squina F.M."/>
            <person name="Sun H."/>
            <person name="Susca A."/>
            <person name="Todd R.B."/>
            <person name="Tsang A."/>
            <person name="Unkles S.E."/>
            <person name="van de Wiele N."/>
            <person name="van Rossen-Uffink D."/>
            <person name="Oliveira J.V."/>
            <person name="Vesth T.C."/>
            <person name="Visser J."/>
            <person name="Yu J.-H."/>
            <person name="Zhou M."/>
            <person name="Andersen M.R."/>
            <person name="Archer D.B."/>
            <person name="Baker S.E."/>
            <person name="Benoit I."/>
            <person name="Brakhage A.A."/>
            <person name="Braus G.H."/>
            <person name="Fischer R."/>
            <person name="Frisvad J.C."/>
            <person name="Goldman G.H."/>
            <person name="Houbraken J."/>
            <person name="Oakley B."/>
            <person name="Pocsi I."/>
            <person name="Scazzocchio C."/>
            <person name="Seiboth B."/>
            <person name="vanKuyk P.A."/>
            <person name="Wortman J."/>
            <person name="Dyer P.S."/>
            <person name="Grigoriev I.V."/>
        </authorList>
    </citation>
    <scope>NUCLEOTIDE SEQUENCE [LARGE SCALE GENOMIC DNA]</scope>
    <source>
        <strain evidence="3">CBS 101740 / IMI 381727 / IBT 21946</strain>
    </source>
</reference>
<keyword evidence="3" id="KW-1185">Reference proteome</keyword>
<dbReference type="VEuPathDB" id="FungiDB:ASPBRDRAFT_283036"/>
<dbReference type="EMBL" id="KV878688">
    <property type="protein sequence ID" value="OJJ69594.1"/>
    <property type="molecule type" value="Genomic_DNA"/>
</dbReference>
<evidence type="ECO:0000256" key="1">
    <source>
        <dbReference type="SAM" id="MobiDB-lite"/>
    </source>
</evidence>
<feature type="compositionally biased region" description="Basic and acidic residues" evidence="1">
    <location>
        <begin position="33"/>
        <end position="47"/>
    </location>
</feature>
<dbReference type="GeneID" id="93574981"/>